<name>X6NEB3_RETFI</name>
<dbReference type="OrthoDB" id="757982at2759"/>
<dbReference type="AlphaFoldDB" id="X6NEB3"/>
<dbReference type="SMART" id="SM01014">
    <property type="entry name" value="ARID"/>
    <property type="match status" value="1"/>
</dbReference>
<proteinExistence type="predicted"/>
<evidence type="ECO:0000256" key="4">
    <source>
        <dbReference type="SAM" id="MobiDB-lite"/>
    </source>
</evidence>
<keyword evidence="8" id="KW-1185">Reference proteome</keyword>
<keyword evidence="1" id="KW-0479">Metal-binding</keyword>
<dbReference type="PROSITE" id="PS51011">
    <property type="entry name" value="ARID"/>
    <property type="match status" value="1"/>
</dbReference>
<protein>
    <submittedName>
        <fullName evidence="7">Mastermind</fullName>
    </submittedName>
</protein>
<dbReference type="Proteomes" id="UP000023152">
    <property type="component" value="Unassembled WGS sequence"/>
</dbReference>
<feature type="domain" description="CW-type" evidence="6">
    <location>
        <begin position="151"/>
        <end position="205"/>
    </location>
</feature>
<evidence type="ECO:0000256" key="2">
    <source>
        <dbReference type="ARBA" id="ARBA00022771"/>
    </source>
</evidence>
<reference evidence="7 8" key="1">
    <citation type="journal article" date="2013" name="Curr. Biol.">
        <title>The Genome of the Foraminiferan Reticulomyxa filosa.</title>
        <authorList>
            <person name="Glockner G."/>
            <person name="Hulsmann N."/>
            <person name="Schleicher M."/>
            <person name="Noegel A.A."/>
            <person name="Eichinger L."/>
            <person name="Gallinger C."/>
            <person name="Pawlowski J."/>
            <person name="Sierra R."/>
            <person name="Euteneuer U."/>
            <person name="Pillet L."/>
            <person name="Moustafa A."/>
            <person name="Platzer M."/>
            <person name="Groth M."/>
            <person name="Szafranski K."/>
            <person name="Schliwa M."/>
        </authorList>
    </citation>
    <scope>NUCLEOTIDE SEQUENCE [LARGE SCALE GENOMIC DNA]</scope>
</reference>
<evidence type="ECO:0000256" key="1">
    <source>
        <dbReference type="ARBA" id="ARBA00022723"/>
    </source>
</evidence>
<evidence type="ECO:0000256" key="3">
    <source>
        <dbReference type="ARBA" id="ARBA00022833"/>
    </source>
</evidence>
<feature type="region of interest" description="Disordered" evidence="4">
    <location>
        <begin position="1"/>
        <end position="122"/>
    </location>
</feature>
<evidence type="ECO:0000313" key="7">
    <source>
        <dbReference type="EMBL" id="ETO23687.1"/>
    </source>
</evidence>
<comment type="caution">
    <text evidence="7">The sequence shown here is derived from an EMBL/GenBank/DDBJ whole genome shotgun (WGS) entry which is preliminary data.</text>
</comment>
<dbReference type="EMBL" id="ASPP01009765">
    <property type="protein sequence ID" value="ETO23687.1"/>
    <property type="molecule type" value="Genomic_DNA"/>
</dbReference>
<dbReference type="SUPFAM" id="SSF46774">
    <property type="entry name" value="ARID-like"/>
    <property type="match status" value="1"/>
</dbReference>
<gene>
    <name evidence="7" type="ORF">RFI_13492</name>
</gene>
<dbReference type="Gene3D" id="1.10.150.60">
    <property type="entry name" value="ARID DNA-binding domain"/>
    <property type="match status" value="1"/>
</dbReference>
<keyword evidence="3" id="KW-0862">Zinc</keyword>
<feature type="compositionally biased region" description="Low complexity" evidence="4">
    <location>
        <begin position="44"/>
        <end position="77"/>
    </location>
</feature>
<dbReference type="InterPro" id="IPR036431">
    <property type="entry name" value="ARID_dom_sf"/>
</dbReference>
<evidence type="ECO:0000259" key="6">
    <source>
        <dbReference type="PROSITE" id="PS51050"/>
    </source>
</evidence>
<dbReference type="InterPro" id="IPR011124">
    <property type="entry name" value="Znf_CW"/>
</dbReference>
<dbReference type="PROSITE" id="PS51050">
    <property type="entry name" value="ZF_CW"/>
    <property type="match status" value="1"/>
</dbReference>
<dbReference type="SUPFAM" id="SSF81995">
    <property type="entry name" value="beta-sandwich domain of Sec23/24"/>
    <property type="match status" value="1"/>
</dbReference>
<accession>X6NEB3</accession>
<keyword evidence="2" id="KW-0863">Zinc-finger</keyword>
<feature type="compositionally biased region" description="Polar residues" evidence="4">
    <location>
        <begin position="1"/>
        <end position="10"/>
    </location>
</feature>
<evidence type="ECO:0000259" key="5">
    <source>
        <dbReference type="PROSITE" id="PS51011"/>
    </source>
</evidence>
<dbReference type="GO" id="GO:0003677">
    <property type="term" value="F:DNA binding"/>
    <property type="evidence" value="ECO:0007669"/>
    <property type="project" value="InterPro"/>
</dbReference>
<organism evidence="7 8">
    <name type="scientific">Reticulomyxa filosa</name>
    <dbReference type="NCBI Taxonomy" id="46433"/>
    <lineage>
        <taxon>Eukaryota</taxon>
        <taxon>Sar</taxon>
        <taxon>Rhizaria</taxon>
        <taxon>Retaria</taxon>
        <taxon>Foraminifera</taxon>
        <taxon>Monothalamids</taxon>
        <taxon>Reticulomyxidae</taxon>
        <taxon>Reticulomyxa</taxon>
    </lineage>
</organism>
<sequence>MLHVRNNNFVTERRRSARNTNKARTNFKGMDEDDDDNYPLKPPQLQQQQHQQHQQQQQQHQQQHQQHQQQQYSYQHQQQHHLQGKVKGRPRMNDDELRADAVGGGLNSQNSGNPRGGMGDEEIELPSHVLDSNASKGMHNDGNPHAVGLSTFDTLKWIQCDRCFKWRRIPNTVSDEELGEKAWYCELNLWDPLHNACEKKEEAYDANEEQTLTVAEREDENWIKERENFYAKLQMFYNRPENAKLNNNVEDFKSIRIGNAPLDFYQLWVEVKKYGGFETVNALENLNRWAEVHRCLSCYDVSCDMESAKHSLKQFYQKYLWPFELKEREDTKNHTQTIKEFHVVG</sequence>
<dbReference type="SMART" id="SM00501">
    <property type="entry name" value="BRIGHT"/>
    <property type="match status" value="1"/>
</dbReference>
<dbReference type="InterPro" id="IPR001606">
    <property type="entry name" value="ARID_dom"/>
</dbReference>
<dbReference type="Pfam" id="PF07496">
    <property type="entry name" value="zf-CW"/>
    <property type="match status" value="1"/>
</dbReference>
<feature type="domain" description="ARID" evidence="5">
    <location>
        <begin position="223"/>
        <end position="328"/>
    </location>
</feature>
<dbReference type="GO" id="GO:0008270">
    <property type="term" value="F:zinc ion binding"/>
    <property type="evidence" value="ECO:0007669"/>
    <property type="project" value="UniProtKB-KW"/>
</dbReference>
<dbReference type="Pfam" id="PF01388">
    <property type="entry name" value="ARID"/>
    <property type="match status" value="1"/>
</dbReference>
<dbReference type="CDD" id="cd16100">
    <property type="entry name" value="ARID"/>
    <property type="match status" value="1"/>
</dbReference>
<evidence type="ECO:0000313" key="8">
    <source>
        <dbReference type="Proteomes" id="UP000023152"/>
    </source>
</evidence>
<feature type="compositionally biased region" description="Basic residues" evidence="4">
    <location>
        <begin position="78"/>
        <end position="90"/>
    </location>
</feature>
<dbReference type="Gene3D" id="3.30.40.100">
    <property type="match status" value="1"/>
</dbReference>